<name>A0A423W8Y9_CYTCH</name>
<organism evidence="4 5">
    <name type="scientific">Cytospora chrysosperma</name>
    <name type="common">Cytospora canker fungus</name>
    <name type="synonym">Sphaeria chrysosperma</name>
    <dbReference type="NCBI Taxonomy" id="252740"/>
    <lineage>
        <taxon>Eukaryota</taxon>
        <taxon>Fungi</taxon>
        <taxon>Dikarya</taxon>
        <taxon>Ascomycota</taxon>
        <taxon>Pezizomycotina</taxon>
        <taxon>Sordariomycetes</taxon>
        <taxon>Sordariomycetidae</taxon>
        <taxon>Diaporthales</taxon>
        <taxon>Cytosporaceae</taxon>
        <taxon>Cytospora</taxon>
    </lineage>
</organism>
<feature type="compositionally biased region" description="Basic residues" evidence="2">
    <location>
        <begin position="32"/>
        <end position="49"/>
    </location>
</feature>
<comment type="caution">
    <text evidence="4">The sequence shown here is derived from an EMBL/GenBank/DDBJ whole genome shotgun (WGS) entry which is preliminary data.</text>
</comment>
<reference evidence="4 5" key="1">
    <citation type="submission" date="2015-09" db="EMBL/GenBank/DDBJ databases">
        <title>Host preference determinants of Valsa canker pathogens revealed by comparative genomics.</title>
        <authorList>
            <person name="Yin Z."/>
            <person name="Huang L."/>
        </authorList>
    </citation>
    <scope>NUCLEOTIDE SEQUENCE [LARGE SCALE GENOMIC DNA]</scope>
    <source>
        <strain evidence="4 5">YSFL</strain>
    </source>
</reference>
<feature type="coiled-coil region" evidence="1">
    <location>
        <begin position="151"/>
        <end position="181"/>
    </location>
</feature>
<gene>
    <name evidence="4" type="ORF">VSDG_02987</name>
</gene>
<dbReference type="EMBL" id="LJZO01000010">
    <property type="protein sequence ID" value="ROV99793.1"/>
    <property type="molecule type" value="Genomic_DNA"/>
</dbReference>
<accession>A0A423W8Y9</accession>
<proteinExistence type="predicted"/>
<evidence type="ECO:0000313" key="5">
    <source>
        <dbReference type="Proteomes" id="UP000284375"/>
    </source>
</evidence>
<dbReference type="Proteomes" id="UP000284375">
    <property type="component" value="Unassembled WGS sequence"/>
</dbReference>
<keyword evidence="3" id="KW-1133">Transmembrane helix</keyword>
<evidence type="ECO:0000256" key="2">
    <source>
        <dbReference type="SAM" id="MobiDB-lite"/>
    </source>
</evidence>
<keyword evidence="1" id="KW-0175">Coiled coil</keyword>
<evidence type="ECO:0000256" key="3">
    <source>
        <dbReference type="SAM" id="Phobius"/>
    </source>
</evidence>
<feature type="region of interest" description="Disordered" evidence="2">
    <location>
        <begin position="1"/>
        <end position="74"/>
    </location>
</feature>
<keyword evidence="3" id="KW-0472">Membrane</keyword>
<feature type="transmembrane region" description="Helical" evidence="3">
    <location>
        <begin position="205"/>
        <end position="222"/>
    </location>
</feature>
<keyword evidence="3" id="KW-0812">Transmembrane</keyword>
<evidence type="ECO:0000313" key="4">
    <source>
        <dbReference type="EMBL" id="ROV99793.1"/>
    </source>
</evidence>
<protein>
    <submittedName>
        <fullName evidence="4">Uncharacterized protein</fullName>
    </submittedName>
</protein>
<sequence length="225" mass="26040">MDQSLGPPVEDNCDVPRQSIEQQDIPIEIPNKKRSRTTRGRKRYIRGKGPRAQIDNSHKTGDMADVEESSTNMSHQETCHEDMETNNRVSMSPAWGYSAQVDATPTFYEDQAADGSLYQLLAGMIQRKDEMSREAIGLIRTQVEDLRDARIESLNERTRTANEYKEQLKHQREDFNRARTEDVNRWRSYLLQEQKALRESSQDRWGTLVVGLILAFLVWVLNKVL</sequence>
<dbReference type="AlphaFoldDB" id="A0A423W8Y9"/>
<evidence type="ECO:0000256" key="1">
    <source>
        <dbReference type="SAM" id="Coils"/>
    </source>
</evidence>
<dbReference type="OrthoDB" id="10606878at2759"/>
<keyword evidence="5" id="KW-1185">Reference proteome</keyword>